<dbReference type="EMBL" id="DAARWE010000011">
    <property type="protein sequence ID" value="HAE4194458.1"/>
    <property type="molecule type" value="Genomic_DNA"/>
</dbReference>
<comment type="caution">
    <text evidence="3">The sequence shown here is derived from an EMBL/GenBank/DDBJ whole genome shotgun (WGS) entry which is preliminary data.</text>
</comment>
<reference evidence="3 4" key="1">
    <citation type="submission" date="2016-10" db="EMBL/GenBank/DDBJ databases">
        <title>Geospatial study of bovine Salmonella enterica.</title>
        <authorList>
            <person name="Liao J."/>
        </authorList>
    </citation>
    <scope>NUCLEOTIDE SEQUENCE [LARGE SCALE GENOMIC DNA]</scope>
    <source>
        <strain evidence="3 4">R8_4821_R1</strain>
    </source>
</reference>
<dbReference type="AlphaFoldDB" id="A0A0R9NTL4"/>
<name>A0A0R9NTL4_SALNE</name>
<dbReference type="RefSeq" id="WP_000627044.1">
    <property type="nucleotide sequence ID" value="NZ_CP013685.1"/>
</dbReference>
<dbReference type="GO" id="GO:0005524">
    <property type="term" value="F:ATP binding"/>
    <property type="evidence" value="ECO:0007669"/>
    <property type="project" value="UniProtKB-KW"/>
</dbReference>
<organism evidence="3 4">
    <name type="scientific">Salmonella newport</name>
    <dbReference type="NCBI Taxonomy" id="108619"/>
    <lineage>
        <taxon>Bacteria</taxon>
        <taxon>Pseudomonadati</taxon>
        <taxon>Pseudomonadota</taxon>
        <taxon>Gammaproteobacteria</taxon>
        <taxon>Enterobacterales</taxon>
        <taxon>Enterobacteriaceae</taxon>
        <taxon>Salmonella</taxon>
    </lineage>
</organism>
<accession>A0A0R9NTL4</accession>
<dbReference type="InterPro" id="IPR027417">
    <property type="entry name" value="P-loop_NTPase"/>
</dbReference>
<dbReference type="InterPro" id="IPR011646">
    <property type="entry name" value="KAP_P-loop"/>
</dbReference>
<gene>
    <name evidence="3" type="ORF">BLX71_20065</name>
    <name evidence="2" type="ORF">GNC67_003011</name>
</gene>
<feature type="domain" description="KAP NTPase" evidence="1">
    <location>
        <begin position="24"/>
        <end position="53"/>
    </location>
</feature>
<protein>
    <submittedName>
        <fullName evidence="2">ATP-binding protein</fullName>
    </submittedName>
</protein>
<reference evidence="2" key="3">
    <citation type="submission" date="2018-07" db="EMBL/GenBank/DDBJ databases">
        <authorList>
            <consortium name="NCBI Pathogen Detection Project"/>
        </authorList>
    </citation>
    <scope>NUCLEOTIDE SEQUENCE</scope>
    <source>
        <strain evidence="2">NCTR-SF87</strain>
    </source>
</reference>
<reference evidence="2" key="2">
    <citation type="journal article" date="2018" name="Genome Biol.">
        <title>SKESA: strategic k-mer extension for scrupulous assemblies.</title>
        <authorList>
            <person name="Souvorov A."/>
            <person name="Agarwala R."/>
            <person name="Lipman D.J."/>
        </authorList>
    </citation>
    <scope>NUCLEOTIDE SEQUENCE</scope>
    <source>
        <strain evidence="2">NCTR-SF87</strain>
    </source>
</reference>
<dbReference type="Pfam" id="PF07693">
    <property type="entry name" value="KAP_NTPase"/>
    <property type="match status" value="1"/>
</dbReference>
<keyword evidence="2" id="KW-0067">ATP-binding</keyword>
<keyword evidence="2" id="KW-0547">Nucleotide-binding</keyword>
<evidence type="ECO:0000313" key="4">
    <source>
        <dbReference type="Proteomes" id="UP000187320"/>
    </source>
</evidence>
<sequence length="593" mass="68728">MITDDKQTNEHLRSYINYYTGLKNPRYAVLVKGEWGVGKTHLIKNILKDDQKFYVSLFGLTTIQEVHSAVFVKMYPNRSRLKKILNWFGSSSMKANDVTLALGPLVGNIANALIKEKVDNSKTIVFDDLERCSINLEDLFGAINKYVEHHGCKVIVIAHDDKLNDELTDKKEKIFGQVIKVTPDIEGAFNQFISKSKAPIAFEAIKDIIYKSFLASECKSLRILDYMINDCARLLSCIPDKLYNNKRLLSEIFVLFTALNINYRLGKLKAKEIESRNSVLYYVKKDTNADDIYDEIKENYKNHEVPLRLESDLLSNEVLIDTIVNGLYDKDKITKSIDNSRHFIKPESKGPWFTILNFDLYPTTDVDNALEELYKQFEEMQIIENGEIQHSINLLFMLSEAKHIDKTIDDIYLFFLEYVRKLQKNNKFPPADLFTEYEPIRDSAYGYGYWINDSYKHYSSKLNKILAQQQQIALRKRYPQFLADLRNNLKEDTAKFCEQISRNGLKDINIYGYIAILSSFKPHEFVDMWLSIDMTNWHNVRTALVNRYSGGSLHGDLTDEGPWLKFVKMNIRHRASKASGIDKLRISRLLIGL</sequence>
<dbReference type="Proteomes" id="UP000187320">
    <property type="component" value="Unassembled WGS sequence"/>
</dbReference>
<evidence type="ECO:0000313" key="3">
    <source>
        <dbReference type="EMBL" id="OMB00097.1"/>
    </source>
</evidence>
<evidence type="ECO:0000259" key="1">
    <source>
        <dbReference type="Pfam" id="PF07693"/>
    </source>
</evidence>
<dbReference type="Gene3D" id="3.40.50.300">
    <property type="entry name" value="P-loop containing nucleotide triphosphate hydrolases"/>
    <property type="match status" value="1"/>
</dbReference>
<dbReference type="EMBL" id="MODC01000073">
    <property type="protein sequence ID" value="OMB00097.1"/>
    <property type="molecule type" value="Genomic_DNA"/>
</dbReference>
<dbReference type="SUPFAM" id="SSF52540">
    <property type="entry name" value="P-loop containing nucleoside triphosphate hydrolases"/>
    <property type="match status" value="1"/>
</dbReference>
<proteinExistence type="predicted"/>
<evidence type="ECO:0000313" key="2">
    <source>
        <dbReference type="EMBL" id="HAE4194458.1"/>
    </source>
</evidence>